<keyword evidence="3" id="KW-0813">Transport</keyword>
<keyword evidence="3" id="KW-0407">Ion channel</keyword>
<organism evidence="3 4">
    <name type="scientific">Sulfitobacter geojensis</name>
    <dbReference type="NCBI Taxonomy" id="1342299"/>
    <lineage>
        <taxon>Bacteria</taxon>
        <taxon>Pseudomonadati</taxon>
        <taxon>Pseudomonadota</taxon>
        <taxon>Alphaproteobacteria</taxon>
        <taxon>Rhodobacterales</taxon>
        <taxon>Roseobacteraceae</taxon>
        <taxon>Sulfitobacter</taxon>
    </lineage>
</organism>
<dbReference type="InterPro" id="IPR013099">
    <property type="entry name" value="K_chnl_dom"/>
</dbReference>
<evidence type="ECO:0000256" key="1">
    <source>
        <dbReference type="SAM" id="Phobius"/>
    </source>
</evidence>
<name>A0AAE2W0A3_9RHOB</name>
<protein>
    <submittedName>
        <fullName evidence="3">Two pore domain potassium channel family protein</fullName>
    </submittedName>
</protein>
<dbReference type="EMBL" id="JAFBRM010000004">
    <property type="protein sequence ID" value="MBM1715159.1"/>
    <property type="molecule type" value="Genomic_DNA"/>
</dbReference>
<comment type="caution">
    <text evidence="3">The sequence shown here is derived from an EMBL/GenBank/DDBJ whole genome shotgun (WGS) entry which is preliminary data.</text>
</comment>
<feature type="transmembrane region" description="Helical" evidence="1">
    <location>
        <begin position="12"/>
        <end position="33"/>
    </location>
</feature>
<accession>A0AAE2W0A3</accession>
<dbReference type="Proteomes" id="UP000732193">
    <property type="component" value="Unassembled WGS sequence"/>
</dbReference>
<keyword evidence="1" id="KW-0472">Membrane</keyword>
<proteinExistence type="predicted"/>
<keyword evidence="4" id="KW-1185">Reference proteome</keyword>
<evidence type="ECO:0000259" key="2">
    <source>
        <dbReference type="Pfam" id="PF07885"/>
    </source>
</evidence>
<keyword evidence="1" id="KW-0812">Transmembrane</keyword>
<evidence type="ECO:0000313" key="3">
    <source>
        <dbReference type="EMBL" id="MBM1715159.1"/>
    </source>
</evidence>
<sequence>MQPARHIFRTVMLMSAGIALLIVAHTITIWFWAAGFYGSGAFSDFATSFYFSTITYTTLGYGDIVLDPDARIFGSFAAITGLLTFGLSTAFLVGLLVRILPDVFQQDQNNNIT</sequence>
<feature type="transmembrane region" description="Helical" evidence="1">
    <location>
        <begin position="45"/>
        <end position="64"/>
    </location>
</feature>
<dbReference type="Gene3D" id="1.10.287.70">
    <property type="match status" value="1"/>
</dbReference>
<keyword evidence="1" id="KW-1133">Transmembrane helix</keyword>
<feature type="transmembrane region" description="Helical" evidence="1">
    <location>
        <begin position="76"/>
        <end position="100"/>
    </location>
</feature>
<dbReference type="GO" id="GO:0034220">
    <property type="term" value="P:monoatomic ion transmembrane transport"/>
    <property type="evidence" value="ECO:0007669"/>
    <property type="project" value="UniProtKB-KW"/>
</dbReference>
<dbReference type="AlphaFoldDB" id="A0AAE2W0A3"/>
<dbReference type="Pfam" id="PF07885">
    <property type="entry name" value="Ion_trans_2"/>
    <property type="match status" value="1"/>
</dbReference>
<evidence type="ECO:0000313" key="4">
    <source>
        <dbReference type="Proteomes" id="UP000732193"/>
    </source>
</evidence>
<feature type="domain" description="Potassium channel" evidence="2">
    <location>
        <begin position="26"/>
        <end position="96"/>
    </location>
</feature>
<gene>
    <name evidence="3" type="ORF">JQV55_16440</name>
</gene>
<keyword evidence="3" id="KW-0406">Ion transport</keyword>
<reference evidence="3 4" key="1">
    <citation type="submission" date="2021-01" db="EMBL/GenBank/DDBJ databases">
        <title>Diatom-associated Roseobacters Show Island Model of Population Structure.</title>
        <authorList>
            <person name="Qu L."/>
            <person name="Feng X."/>
            <person name="Chen Y."/>
            <person name="Li L."/>
            <person name="Wang X."/>
            <person name="Hu Z."/>
            <person name="Wang H."/>
            <person name="Luo H."/>
        </authorList>
    </citation>
    <scope>NUCLEOTIDE SEQUENCE [LARGE SCALE GENOMIC DNA]</scope>
    <source>
        <strain evidence="3 4">TR60-84</strain>
    </source>
</reference>
<dbReference type="SUPFAM" id="SSF81324">
    <property type="entry name" value="Voltage-gated potassium channels"/>
    <property type="match status" value="1"/>
</dbReference>